<name>A0A851GKL7_9BACT</name>
<organism evidence="1 2">
    <name type="scientific">Oceaniferula marina</name>
    <dbReference type="NCBI Taxonomy" id="2748318"/>
    <lineage>
        <taxon>Bacteria</taxon>
        <taxon>Pseudomonadati</taxon>
        <taxon>Verrucomicrobiota</taxon>
        <taxon>Verrucomicrobiia</taxon>
        <taxon>Verrucomicrobiales</taxon>
        <taxon>Verrucomicrobiaceae</taxon>
        <taxon>Oceaniferula</taxon>
    </lineage>
</organism>
<evidence type="ECO:0000313" key="1">
    <source>
        <dbReference type="EMBL" id="NWK54714.1"/>
    </source>
</evidence>
<dbReference type="Proteomes" id="UP000557872">
    <property type="component" value="Unassembled WGS sequence"/>
</dbReference>
<protein>
    <submittedName>
        <fullName evidence="1">Uncharacterized protein</fullName>
    </submittedName>
</protein>
<sequence>MRFTDDELLTLSEMLTLACWTTFWNHQPGADSGVARYDDLLNKVLKRLQDNGQGREVELDPERQRLRLCKEKEEGSFYAQSFDVMRNEIFWEELVGRLAERELDRKHGTGYVQSLPEQKRKQVLEPVSKRFWDEFSTRGIANLHVVSSMLEG</sequence>
<reference evidence="1 2" key="1">
    <citation type="submission" date="2020-07" db="EMBL/GenBank/DDBJ databases">
        <title>Roseicoccus Jingziensis gen. nov., sp. nov., isolated from coastal seawater.</title>
        <authorList>
            <person name="Feng X."/>
        </authorList>
    </citation>
    <scope>NUCLEOTIDE SEQUENCE [LARGE SCALE GENOMIC DNA]</scope>
    <source>
        <strain evidence="1 2">N1E253</strain>
    </source>
</reference>
<dbReference type="RefSeq" id="WP_227021246.1">
    <property type="nucleotide sequence ID" value="NZ_JACBAZ010000001.1"/>
</dbReference>
<gene>
    <name evidence="1" type="ORF">HW115_03770</name>
</gene>
<dbReference type="EMBL" id="JACBAZ010000001">
    <property type="protein sequence ID" value="NWK54714.1"/>
    <property type="molecule type" value="Genomic_DNA"/>
</dbReference>
<accession>A0A851GKL7</accession>
<keyword evidence="2" id="KW-1185">Reference proteome</keyword>
<proteinExistence type="predicted"/>
<dbReference type="AlphaFoldDB" id="A0A851GKL7"/>
<evidence type="ECO:0000313" key="2">
    <source>
        <dbReference type="Proteomes" id="UP000557872"/>
    </source>
</evidence>
<comment type="caution">
    <text evidence="1">The sequence shown here is derived from an EMBL/GenBank/DDBJ whole genome shotgun (WGS) entry which is preliminary data.</text>
</comment>